<evidence type="ECO:0000313" key="4">
    <source>
        <dbReference type="Proteomes" id="UP000230391"/>
    </source>
</evidence>
<sequence length="377" mass="40468">MKLKQNKFTKIGMLSLLAIPLFLGVSANAATPDWNVTGSYVVDFNYLGTDYPHDMTLLQDATGNITGNGGSPSGANVYTWEVVTGTVMGNVVDFSANYTATADAVTPLTTIYASGTIATDGSMSGTWSDNYQGGNRLGEWSSVSGTATILLGSLVAEDFGVVNYDTGLGTTTGYTAGFGLASSTFTGAQSVVVQLFNGSTLLQTNTAIMTKFNTDVTGTQFSSPFDVSGTFDYGTDGYWTNIKETEFGQSVPATKVVATVRLASGKVITTENTSLTGDPTTVYPDVVVPPVVITPTEKNQCKKDGWETFTDPTFKNQGQCVSYVEHLNKDDADDNDNDRNHVDSDDEGHDKHKHEHEDEDRLTNHVRSDKHGNQDRD</sequence>
<gene>
    <name evidence="3" type="ORF">CO026_02660</name>
</gene>
<keyword evidence="2" id="KW-0732">Signal</keyword>
<feature type="chain" id="PRO_5014773317" evidence="2">
    <location>
        <begin position="30"/>
        <end position="377"/>
    </location>
</feature>
<feature type="signal peptide" evidence="2">
    <location>
        <begin position="1"/>
        <end position="29"/>
    </location>
</feature>
<feature type="region of interest" description="Disordered" evidence="1">
    <location>
        <begin position="328"/>
        <end position="377"/>
    </location>
</feature>
<comment type="caution">
    <text evidence="3">The sequence shown here is derived from an EMBL/GenBank/DDBJ whole genome shotgun (WGS) entry which is preliminary data.</text>
</comment>
<accession>A0A2M8FED4</accession>
<name>A0A2M8FED4_9BACT</name>
<evidence type="ECO:0000313" key="3">
    <source>
        <dbReference type="EMBL" id="PJC55999.1"/>
    </source>
</evidence>
<feature type="compositionally biased region" description="Basic and acidic residues" evidence="1">
    <location>
        <begin position="355"/>
        <end position="377"/>
    </location>
</feature>
<proteinExistence type="predicted"/>
<protein>
    <submittedName>
        <fullName evidence="3">Uncharacterized protein</fullName>
    </submittedName>
</protein>
<evidence type="ECO:0000256" key="1">
    <source>
        <dbReference type="SAM" id="MobiDB-lite"/>
    </source>
</evidence>
<evidence type="ECO:0000256" key="2">
    <source>
        <dbReference type="SAM" id="SignalP"/>
    </source>
</evidence>
<reference evidence="4" key="1">
    <citation type="submission" date="2017-09" db="EMBL/GenBank/DDBJ databases">
        <title>Depth-based differentiation of microbial function through sediment-hosted aquifers and enrichment of novel symbionts in the deep terrestrial subsurface.</title>
        <authorList>
            <person name="Probst A.J."/>
            <person name="Ladd B."/>
            <person name="Jarett J.K."/>
            <person name="Geller-Mcgrath D.E."/>
            <person name="Sieber C.M.K."/>
            <person name="Emerson J.B."/>
            <person name="Anantharaman K."/>
            <person name="Thomas B.C."/>
            <person name="Malmstrom R."/>
            <person name="Stieglmeier M."/>
            <person name="Klingl A."/>
            <person name="Woyke T."/>
            <person name="Ryan C.M."/>
            <person name="Banfield J.F."/>
        </authorList>
    </citation>
    <scope>NUCLEOTIDE SEQUENCE [LARGE SCALE GENOMIC DNA]</scope>
</reference>
<organism evidence="3 4">
    <name type="scientific">Candidatus Kaiserbacteria bacterium CG_4_9_14_0_2_um_filter_41_32</name>
    <dbReference type="NCBI Taxonomy" id="1974601"/>
    <lineage>
        <taxon>Bacteria</taxon>
        <taxon>Candidatus Kaiseribacteriota</taxon>
    </lineage>
</organism>
<dbReference type="AlphaFoldDB" id="A0A2M8FED4"/>
<dbReference type="EMBL" id="PFRD01000096">
    <property type="protein sequence ID" value="PJC55999.1"/>
    <property type="molecule type" value="Genomic_DNA"/>
</dbReference>
<dbReference type="Proteomes" id="UP000230391">
    <property type="component" value="Unassembled WGS sequence"/>
</dbReference>